<keyword evidence="1" id="KW-0732">Signal</keyword>
<name>A0AAW2WPS0_9LAMI</name>
<feature type="signal peptide" evidence="1">
    <location>
        <begin position="1"/>
        <end position="22"/>
    </location>
</feature>
<accession>A0AAW2WPS0</accession>
<reference evidence="2" key="2">
    <citation type="journal article" date="2024" name="Plant">
        <title>Genomic evolution and insights into agronomic trait innovations of Sesamum species.</title>
        <authorList>
            <person name="Miao H."/>
            <person name="Wang L."/>
            <person name="Qu L."/>
            <person name="Liu H."/>
            <person name="Sun Y."/>
            <person name="Le M."/>
            <person name="Wang Q."/>
            <person name="Wei S."/>
            <person name="Zheng Y."/>
            <person name="Lin W."/>
            <person name="Duan Y."/>
            <person name="Cao H."/>
            <person name="Xiong S."/>
            <person name="Wang X."/>
            <person name="Wei L."/>
            <person name="Li C."/>
            <person name="Ma Q."/>
            <person name="Ju M."/>
            <person name="Zhao R."/>
            <person name="Li G."/>
            <person name="Mu C."/>
            <person name="Tian Q."/>
            <person name="Mei H."/>
            <person name="Zhang T."/>
            <person name="Gao T."/>
            <person name="Zhang H."/>
        </authorList>
    </citation>
    <scope>NUCLEOTIDE SEQUENCE</scope>
    <source>
        <strain evidence="2">KEN1</strain>
    </source>
</reference>
<sequence length="151" mass="17347">MFDWMFILFGLTLHNFNGRVEEEEVYSAAPFALVPGWVDKAPTGDLDNIILANMHQLDYSSDDSTSLWRFLEEYYPPDDDRCNSILLLPGIPQSYTFRPVPLPPSPNENYILVEHPSSTASNDIQVVINSSYMSRHLKYRQFVVLDVACRK</sequence>
<comment type="caution">
    <text evidence="2">The sequence shown here is derived from an EMBL/GenBank/DDBJ whole genome shotgun (WGS) entry which is preliminary data.</text>
</comment>
<evidence type="ECO:0000313" key="2">
    <source>
        <dbReference type="EMBL" id="KAL0443989.1"/>
    </source>
</evidence>
<proteinExistence type="predicted"/>
<feature type="chain" id="PRO_5043509219" evidence="1">
    <location>
        <begin position="23"/>
        <end position="151"/>
    </location>
</feature>
<dbReference type="AlphaFoldDB" id="A0AAW2WPS0"/>
<evidence type="ECO:0000256" key="1">
    <source>
        <dbReference type="SAM" id="SignalP"/>
    </source>
</evidence>
<organism evidence="2">
    <name type="scientific">Sesamum latifolium</name>
    <dbReference type="NCBI Taxonomy" id="2727402"/>
    <lineage>
        <taxon>Eukaryota</taxon>
        <taxon>Viridiplantae</taxon>
        <taxon>Streptophyta</taxon>
        <taxon>Embryophyta</taxon>
        <taxon>Tracheophyta</taxon>
        <taxon>Spermatophyta</taxon>
        <taxon>Magnoliopsida</taxon>
        <taxon>eudicotyledons</taxon>
        <taxon>Gunneridae</taxon>
        <taxon>Pentapetalae</taxon>
        <taxon>asterids</taxon>
        <taxon>lamiids</taxon>
        <taxon>Lamiales</taxon>
        <taxon>Pedaliaceae</taxon>
        <taxon>Sesamum</taxon>
    </lineage>
</organism>
<reference evidence="2" key="1">
    <citation type="submission" date="2020-06" db="EMBL/GenBank/DDBJ databases">
        <authorList>
            <person name="Li T."/>
            <person name="Hu X."/>
            <person name="Zhang T."/>
            <person name="Song X."/>
            <person name="Zhang H."/>
            <person name="Dai N."/>
            <person name="Sheng W."/>
            <person name="Hou X."/>
            <person name="Wei L."/>
        </authorList>
    </citation>
    <scope>NUCLEOTIDE SEQUENCE</scope>
    <source>
        <strain evidence="2">KEN1</strain>
        <tissue evidence="2">Leaf</tissue>
    </source>
</reference>
<protein>
    <submittedName>
        <fullName evidence="2">Uncharacterized protein</fullName>
    </submittedName>
</protein>
<dbReference type="EMBL" id="JACGWN010000007">
    <property type="protein sequence ID" value="KAL0443989.1"/>
    <property type="molecule type" value="Genomic_DNA"/>
</dbReference>
<gene>
    <name evidence="2" type="ORF">Slati_2121600</name>
</gene>